<reference evidence="2 3" key="1">
    <citation type="journal article" date="2010" name="J. Bacteriol.">
        <title>Genome sequences of Pelagibaca bermudensis HTCC2601T and Maritimibacter alkaliphilus HTCC2654T, the type strains of two marine Roseobacter genera.</title>
        <authorList>
            <person name="Thrash J.C."/>
            <person name="Cho J.C."/>
            <person name="Ferriera S."/>
            <person name="Johnson J."/>
            <person name="Vergin K.L."/>
            <person name="Giovannoni S.J."/>
        </authorList>
    </citation>
    <scope>NUCLEOTIDE SEQUENCE [LARGE SCALE GENOMIC DNA]</scope>
    <source>
        <strain evidence="3">DSM 26914 / JCM 13377 / KCTC 12554 / HTCC2601</strain>
    </source>
</reference>
<organism evidence="2 3">
    <name type="scientific">Salipiger bermudensis (strain DSM 26914 / JCM 13377 / KCTC 12554 / HTCC2601)</name>
    <name type="common">Pelagibaca bermudensis</name>
    <dbReference type="NCBI Taxonomy" id="314265"/>
    <lineage>
        <taxon>Bacteria</taxon>
        <taxon>Pseudomonadati</taxon>
        <taxon>Pseudomonadota</taxon>
        <taxon>Alphaproteobacteria</taxon>
        <taxon>Rhodobacterales</taxon>
        <taxon>Roseobacteraceae</taxon>
        <taxon>Salipiger</taxon>
    </lineage>
</organism>
<dbReference type="GO" id="GO:0006011">
    <property type="term" value="P:UDP-alpha-D-glucose metabolic process"/>
    <property type="evidence" value="ECO:0007669"/>
    <property type="project" value="InterPro"/>
</dbReference>
<evidence type="ECO:0000313" key="2">
    <source>
        <dbReference type="EMBL" id="EAU46966.1"/>
    </source>
</evidence>
<dbReference type="EMBL" id="AATQ01000010">
    <property type="protein sequence ID" value="EAU46966.1"/>
    <property type="molecule type" value="Genomic_DNA"/>
</dbReference>
<keyword evidence="1" id="KW-1003">Cell membrane</keyword>
<protein>
    <recommendedName>
        <fullName evidence="1">Cyclic di-GMP-binding protein</fullName>
    </recommendedName>
    <alternativeName>
        <fullName evidence="1">Cellulose synthase regulatory subunit</fullName>
    </alternativeName>
</protein>
<proteinExistence type="inferred from homology"/>
<dbReference type="OrthoDB" id="7315676at2"/>
<accession>Q0FRZ3</accession>
<dbReference type="HOGENOM" id="CLU_453982_0_0_5"/>
<feature type="transmembrane region" description="Helical" evidence="1">
    <location>
        <begin position="607"/>
        <end position="627"/>
    </location>
</feature>
<keyword evidence="1" id="KW-0812">Transmembrane</keyword>
<keyword evidence="1" id="KW-0973">c-di-GMP</keyword>
<comment type="subcellular location">
    <subcellularLocation>
        <location evidence="1">Cell inner membrane</location>
    </subcellularLocation>
</comment>
<comment type="function">
    <text evidence="1">Binds the cellulose synthase activator, bis-(3'-5') cyclic diguanylic acid (c-di-GMP).</text>
</comment>
<dbReference type="RefSeq" id="WP_007797284.1">
    <property type="nucleotide sequence ID" value="NZ_DS022276.1"/>
</dbReference>
<keyword evidence="3" id="KW-1185">Reference proteome</keyword>
<keyword evidence="1" id="KW-1133">Transmembrane helix</keyword>
<feature type="signal peptide" evidence="1">
    <location>
        <begin position="1"/>
        <end position="24"/>
    </location>
</feature>
<evidence type="ECO:0000256" key="1">
    <source>
        <dbReference type="RuleBase" id="RU365021"/>
    </source>
</evidence>
<keyword evidence="1" id="KW-0732">Signal</keyword>
<comment type="caution">
    <text evidence="2">The sequence shown here is derived from an EMBL/GenBank/DDBJ whole genome shotgun (WGS) entry which is preliminary data.</text>
</comment>
<dbReference type="GO" id="GO:0030244">
    <property type="term" value="P:cellulose biosynthetic process"/>
    <property type="evidence" value="ECO:0007669"/>
    <property type="project" value="UniProtKB-KW"/>
</dbReference>
<comment type="subunit">
    <text evidence="1">Tightly associated with the cellulose synthase catalytic subunit.</text>
</comment>
<keyword evidence="1" id="KW-0472">Membrane</keyword>
<dbReference type="UniPathway" id="UPA00694"/>
<dbReference type="eggNOG" id="ENOG502Z7K2">
    <property type="taxonomic scope" value="Bacteria"/>
</dbReference>
<dbReference type="Proteomes" id="UP000006230">
    <property type="component" value="Unassembled WGS sequence"/>
</dbReference>
<gene>
    <name evidence="2" type="ORF">R2601_17569</name>
</gene>
<evidence type="ECO:0000313" key="3">
    <source>
        <dbReference type="Proteomes" id="UP000006230"/>
    </source>
</evidence>
<comment type="pathway">
    <text evidence="1">Glycan metabolism; bacterial cellulose biosynthesis.</text>
</comment>
<keyword evidence="1" id="KW-0135">Cellulose biosynthesis</keyword>
<dbReference type="Pfam" id="PF03170">
    <property type="entry name" value="BcsB"/>
    <property type="match status" value="1"/>
</dbReference>
<dbReference type="AlphaFoldDB" id="Q0FRZ3"/>
<dbReference type="InterPro" id="IPR018513">
    <property type="entry name" value="Cell_synthase_bac"/>
</dbReference>
<dbReference type="Gene3D" id="2.60.120.260">
    <property type="entry name" value="Galactose-binding domain-like"/>
    <property type="match status" value="2"/>
</dbReference>
<sequence>MKHVPGLFAALLAAQIGCALPALAQSTADAPAIQSRATETLRRTVRFDEIGFDAGIEFRQLSGEVTFFLPAARAEAIEGAMLRIELEHGESMQTERFLSVALADRVVKVASLEGSSGRMTVEVPVPDGAISGGFLKVTLGYSGAHSEQLCIDERASGDFVFIRPGSALELYVRGGELDSPLDVARLMPRDKRLVLDGEGPEMLPFAMMAGAAYDAEFGAVRVGGSDAGGREWTSGALVAGRDGARGGRVEVMALDGRPALGFGGSDPALGLALLESEWQALAAVDGIAPVSLDGGEEASSRITFAELGAPKLRQNVVGSSTFTFNFAADALPSGTLPERLELLVAAANSASGRGVAVSVFVNDSMVGSRPLDSAEPEWMDFALPAGLIGRDNQVDILVQRQVEGGGCRFAPQGYPAEILPQSRFVLGDGPAPGDDFFLMRQAFRDGVTVVAEPGAAESAWPLLLPLAGALIPDRATVTGAAQLSQAEGPFIYVGANPPAGSDPALRFDQGAVEILDGDGGVMFAGSGLEALSFVQVVETEQGAGIWIRPGDGPAPQPTRSIPLQLDRGQLAILDEDGLVLSVARSRTDLLQISYPDQTDLLQLLAKYRPWIVGAAWLALTLLLIRFLQGVYRKRRDSSEG</sequence>
<feature type="chain" id="PRO_5015218746" description="Cyclic di-GMP-binding protein" evidence="1">
    <location>
        <begin position="25"/>
        <end position="640"/>
    </location>
</feature>
<dbReference type="STRING" id="314265.R2601_17569"/>
<comment type="similarity">
    <text evidence="1">Belongs to the AcsB/BcsB family.</text>
</comment>
<keyword evidence="1" id="KW-0997">Cell inner membrane</keyword>
<name>Q0FRZ3_SALBH</name>
<dbReference type="GO" id="GO:0005886">
    <property type="term" value="C:plasma membrane"/>
    <property type="evidence" value="ECO:0007669"/>
    <property type="project" value="UniProtKB-SubCell"/>
</dbReference>